<sequence length="286" mass="30179">MLMSADSSDCQPSSSAASMECPSTSTGAGAKTSVICLGKAPTTTTTTTAVTVVPTAATVNTTPTQQQQQSQTVAASSTTTSGSQLLVGRSHLENALKLPPNTSVSAYYQHNKLQQGLCPPHFPQDYTQHTATHLGRSLVAPVTDMDTVPPTGVAMASSSSTGTGNNSSKMPHSNVIYVSKSSSAAAVSTSEAQTVSHFESLPQHLHQHHQQQQQQQQQHQHLPQMASPMYHHHQPQGYAPANLHHPGGIVVVAADSRPQTPDYIKSYPVMDTTVASSVKGEPELNI</sequence>
<evidence type="ECO:0000313" key="2">
    <source>
        <dbReference type="EMBL" id="SPP77421.1"/>
    </source>
</evidence>
<dbReference type="STRING" id="7266.A0A3B0JXG8"/>
<evidence type="ECO:0000256" key="1">
    <source>
        <dbReference type="SAM" id="MobiDB-lite"/>
    </source>
</evidence>
<feature type="compositionally biased region" description="Low complexity" evidence="1">
    <location>
        <begin position="1"/>
        <end position="18"/>
    </location>
</feature>
<dbReference type="Proteomes" id="UP000268350">
    <property type="component" value="Unassembled WGS sequence"/>
</dbReference>
<dbReference type="OMA" id="MYPHGYP"/>
<feature type="non-terminal residue" evidence="2">
    <location>
        <position position="286"/>
    </location>
</feature>
<protein>
    <submittedName>
        <fullName evidence="2">Blast:Ecdysone-induced protein 75B, isoforms C/D</fullName>
    </submittedName>
</protein>
<feature type="region of interest" description="Disordered" evidence="1">
    <location>
        <begin position="1"/>
        <end position="28"/>
    </location>
</feature>
<reference evidence="3" key="1">
    <citation type="submission" date="2018-01" db="EMBL/GenBank/DDBJ databases">
        <authorList>
            <person name="Alioto T."/>
            <person name="Alioto T."/>
        </authorList>
    </citation>
    <scope>NUCLEOTIDE SEQUENCE [LARGE SCALE GENOMIC DNA]</scope>
</reference>
<name>A0A3B0JXG8_DROGU</name>
<dbReference type="EMBL" id="OUUW01000002">
    <property type="protein sequence ID" value="SPP77421.1"/>
    <property type="molecule type" value="Genomic_DNA"/>
</dbReference>
<gene>
    <name evidence="2" type="ORF">DGUA_6G008104</name>
</gene>
<feature type="compositionally biased region" description="Low complexity" evidence="1">
    <location>
        <begin position="206"/>
        <end position="224"/>
    </location>
</feature>
<accession>A0A3B0JXG8</accession>
<keyword evidence="3" id="KW-1185">Reference proteome</keyword>
<evidence type="ECO:0000313" key="3">
    <source>
        <dbReference type="Proteomes" id="UP000268350"/>
    </source>
</evidence>
<dbReference type="AlphaFoldDB" id="A0A3B0JXG8"/>
<feature type="region of interest" description="Disordered" evidence="1">
    <location>
        <begin position="206"/>
        <end position="243"/>
    </location>
</feature>
<organism evidence="2 3">
    <name type="scientific">Drosophila guanche</name>
    <name type="common">Fruit fly</name>
    <dbReference type="NCBI Taxonomy" id="7266"/>
    <lineage>
        <taxon>Eukaryota</taxon>
        <taxon>Metazoa</taxon>
        <taxon>Ecdysozoa</taxon>
        <taxon>Arthropoda</taxon>
        <taxon>Hexapoda</taxon>
        <taxon>Insecta</taxon>
        <taxon>Pterygota</taxon>
        <taxon>Neoptera</taxon>
        <taxon>Endopterygota</taxon>
        <taxon>Diptera</taxon>
        <taxon>Brachycera</taxon>
        <taxon>Muscomorpha</taxon>
        <taxon>Ephydroidea</taxon>
        <taxon>Drosophilidae</taxon>
        <taxon>Drosophila</taxon>
        <taxon>Sophophora</taxon>
    </lineage>
</organism>
<proteinExistence type="predicted"/>
<dbReference type="OrthoDB" id="7634782at2759"/>